<name>A0A510E074_9CREN</name>
<gene>
    <name evidence="8" type="ORF">IC006_0439</name>
    <name evidence="9" type="ORF">IC007_0408</name>
</gene>
<proteinExistence type="inferred from homology"/>
<protein>
    <recommendedName>
        <fullName evidence="2">site-specific DNA-methyltransferase (cytosine-N(4)-specific)</fullName>
        <ecNumber evidence="2">2.1.1.113</ecNumber>
    </recommendedName>
</protein>
<evidence type="ECO:0000313" key="8">
    <source>
        <dbReference type="EMBL" id="BBG23155.1"/>
    </source>
</evidence>
<organism evidence="9 11">
    <name type="scientific">Sulfuracidifex tepidarius</name>
    <dbReference type="NCBI Taxonomy" id="1294262"/>
    <lineage>
        <taxon>Archaea</taxon>
        <taxon>Thermoproteota</taxon>
        <taxon>Thermoprotei</taxon>
        <taxon>Sulfolobales</taxon>
        <taxon>Sulfolobaceae</taxon>
        <taxon>Sulfuracidifex</taxon>
    </lineage>
</organism>
<dbReference type="GO" id="GO:0015667">
    <property type="term" value="F:site-specific DNA-methyltransferase (cytosine-N4-specific) activity"/>
    <property type="evidence" value="ECO:0007669"/>
    <property type="project" value="UniProtKB-EC"/>
</dbReference>
<dbReference type="PROSITE" id="PS00093">
    <property type="entry name" value="N4_MTASE"/>
    <property type="match status" value="1"/>
</dbReference>
<evidence type="ECO:0000256" key="5">
    <source>
        <dbReference type="ARBA" id="ARBA00022691"/>
    </source>
</evidence>
<accession>A0A510E074</accession>
<reference evidence="11" key="1">
    <citation type="submission" date="2018-09" db="EMBL/GenBank/DDBJ databases">
        <title>Complete Genome Sequencing of Sulfolobus sp. JCM 16834.</title>
        <authorList>
            <person name="Kato S."/>
            <person name="Itoh T."/>
            <person name="Ohkuma M."/>
        </authorList>
    </citation>
    <scope>NUCLEOTIDE SEQUENCE [LARGE SCALE GENOMIC DNA]</scope>
    <source>
        <strain evidence="11">IC-007</strain>
    </source>
</reference>
<evidence type="ECO:0000256" key="4">
    <source>
        <dbReference type="ARBA" id="ARBA00022679"/>
    </source>
</evidence>
<dbReference type="Proteomes" id="UP000325030">
    <property type="component" value="Chromosome"/>
</dbReference>
<evidence type="ECO:0000313" key="10">
    <source>
        <dbReference type="Proteomes" id="UP000322983"/>
    </source>
</evidence>
<dbReference type="GO" id="GO:0032259">
    <property type="term" value="P:methylation"/>
    <property type="evidence" value="ECO:0007669"/>
    <property type="project" value="UniProtKB-KW"/>
</dbReference>
<dbReference type="EC" id="2.1.1.113" evidence="2"/>
<keyword evidence="6" id="KW-0680">Restriction system</keyword>
<comment type="similarity">
    <text evidence="1">Belongs to the N(4)/N(6)-methyltransferase family. N(4) subfamily.</text>
</comment>
<dbReference type="GO" id="GO:0009307">
    <property type="term" value="P:DNA restriction-modification system"/>
    <property type="evidence" value="ECO:0007669"/>
    <property type="project" value="UniProtKB-KW"/>
</dbReference>
<evidence type="ECO:0000256" key="3">
    <source>
        <dbReference type="ARBA" id="ARBA00022603"/>
    </source>
</evidence>
<keyword evidence="3 9" id="KW-0489">Methyltransferase</keyword>
<keyword evidence="10" id="KW-1185">Reference proteome</keyword>
<keyword evidence="5" id="KW-0949">S-adenosyl-L-methionine</keyword>
<dbReference type="STRING" id="1294262.GCA_001316085_02549"/>
<dbReference type="InterPro" id="IPR017985">
    <property type="entry name" value="MeTrfase_CN4_CS"/>
</dbReference>
<keyword evidence="4" id="KW-0808">Transferase</keyword>
<comment type="catalytic activity">
    <reaction evidence="7">
        <text>a 2'-deoxycytidine in DNA + S-adenosyl-L-methionine = an N(4)-methyl-2'-deoxycytidine in DNA + S-adenosyl-L-homocysteine + H(+)</text>
        <dbReference type="Rhea" id="RHEA:16857"/>
        <dbReference type="Rhea" id="RHEA-COMP:11369"/>
        <dbReference type="Rhea" id="RHEA-COMP:13674"/>
        <dbReference type="ChEBI" id="CHEBI:15378"/>
        <dbReference type="ChEBI" id="CHEBI:57856"/>
        <dbReference type="ChEBI" id="CHEBI:59789"/>
        <dbReference type="ChEBI" id="CHEBI:85452"/>
        <dbReference type="ChEBI" id="CHEBI:137933"/>
        <dbReference type="EC" id="2.1.1.113"/>
    </reaction>
</comment>
<dbReference type="AlphaFoldDB" id="A0A510E074"/>
<reference evidence="9 10" key="2">
    <citation type="journal article" date="2020" name="Int. J. Syst. Evol. Microbiol.">
        <title>Sulfuracidifex tepidarius gen. nov., sp. nov. and transfer of Sulfolobus metallicus Huber and Stetter 1992 to the genus Sulfuracidifex as Sulfuracidifex metallicus comb. nov.</title>
        <authorList>
            <person name="Itoh T."/>
            <person name="Miura T."/>
            <person name="Sakai H.D."/>
            <person name="Kato S."/>
            <person name="Ohkuma M."/>
            <person name="Takashina T."/>
        </authorList>
    </citation>
    <scope>NUCLEOTIDE SEQUENCE</scope>
    <source>
        <strain evidence="8 10">IC-006</strain>
        <strain evidence="9">IC-007</strain>
    </source>
</reference>
<dbReference type="GeneID" id="77385742"/>
<dbReference type="Gene3D" id="3.40.50.150">
    <property type="entry name" value="Vaccinia Virus protein VP39"/>
    <property type="match status" value="1"/>
</dbReference>
<evidence type="ECO:0000256" key="6">
    <source>
        <dbReference type="ARBA" id="ARBA00022747"/>
    </source>
</evidence>
<dbReference type="EMBL" id="AP018929">
    <property type="protein sequence ID" value="BBG23155.1"/>
    <property type="molecule type" value="Genomic_DNA"/>
</dbReference>
<dbReference type="EMBL" id="AP018930">
    <property type="protein sequence ID" value="BBG25903.1"/>
    <property type="molecule type" value="Genomic_DNA"/>
</dbReference>
<dbReference type="RefSeq" id="WP_256202696.1">
    <property type="nucleotide sequence ID" value="NZ_AP018929.1"/>
</dbReference>
<sequence>MIKVIFGDSRDMSEITDESVGLVLTSPPYYNAPFDFPDLFPS</sequence>
<dbReference type="GO" id="GO:0003677">
    <property type="term" value="F:DNA binding"/>
    <property type="evidence" value="ECO:0007669"/>
    <property type="project" value="InterPro"/>
</dbReference>
<accession>A0A510DSM4</accession>
<evidence type="ECO:0000256" key="7">
    <source>
        <dbReference type="ARBA" id="ARBA00049120"/>
    </source>
</evidence>
<dbReference type="KEGG" id="step:IC006_0439"/>
<evidence type="ECO:0000256" key="1">
    <source>
        <dbReference type="ARBA" id="ARBA00010203"/>
    </source>
</evidence>
<evidence type="ECO:0000313" key="11">
    <source>
        <dbReference type="Proteomes" id="UP000325030"/>
    </source>
</evidence>
<dbReference type="Proteomes" id="UP000322983">
    <property type="component" value="Chromosome"/>
</dbReference>
<evidence type="ECO:0000256" key="2">
    <source>
        <dbReference type="ARBA" id="ARBA00012185"/>
    </source>
</evidence>
<dbReference type="SUPFAM" id="SSF53335">
    <property type="entry name" value="S-adenosyl-L-methionine-dependent methyltransferases"/>
    <property type="match status" value="1"/>
</dbReference>
<evidence type="ECO:0000313" key="9">
    <source>
        <dbReference type="EMBL" id="BBG25903.1"/>
    </source>
</evidence>
<dbReference type="InterPro" id="IPR029063">
    <property type="entry name" value="SAM-dependent_MTases_sf"/>
</dbReference>